<evidence type="ECO:0000313" key="2">
    <source>
        <dbReference type="RefSeq" id="XP_022311032.1"/>
    </source>
</evidence>
<sequence length="643" mass="72719">MNNASKERGDDIITIPGQIVHDHCRRTYINPIVIKSLKRKPSEPLDKAPLLRSEKQFDFKEDCLFCGVSTNESTAKRKTFDVHAVRTTEFQQSIEQICSERNDDWAVTVKGRIEFARDLHAADAVYHKVCSINFRTNKGIPQMFSPSKTEKDQSSKGRPSKVYQDFLEVTKYLEENDDEQMTISQLVEKMRTLCGDEAYSPFYMKCKLKEHYGSSIVVTEINGKQNVVTFQQNATTILHNFYKESTTQKSEEEKKKSILKAAAAFIKNDIRSMPVNKNCYPSTDEILAAEDYVPQSILLLLRNIFSKKDSNLQVQSIGQAIVQAARPRLTIQPLQIGLAVQLHHMFGSRFLIETLNRMGFCSSYPEVQRFESSAVVARNQETSDLLDQTHFLQFVADNVDHNTDTIDGNNTFHGMGIISCTTPGKIKSPKEIPRVELSTEELLSIGHINVLHYTPDQLNSFTSMKFEKLQELRKINTTWKLDILMKIMWPLKSPMAGWSGLMQMVCTGNNPGLSNVTFLPMIDLNPSDMSCVYSTLKFVSKEASRYNRTPVITFDQPLYWKALMITCGEECKNVVVRLGAFHTEMSFLGSIGSLMSGTGLKELLELVYAPNTVTHMLSGKAVSRSVRGFMLVDTALHCLIAEE</sequence>
<protein>
    <submittedName>
        <fullName evidence="2">Uncharacterized protein LOC111116340</fullName>
    </submittedName>
</protein>
<dbReference type="PANTHER" id="PTHR46704">
    <property type="entry name" value="CXC DOMAIN-CONTAINING PROTEIN-RELATED"/>
    <property type="match status" value="1"/>
</dbReference>
<evidence type="ECO:0000313" key="1">
    <source>
        <dbReference type="Proteomes" id="UP000694844"/>
    </source>
</evidence>
<dbReference type="KEGG" id="cvn:111116340"/>
<dbReference type="AlphaFoldDB" id="A0A8B8C5P9"/>
<dbReference type="OrthoDB" id="6753017at2759"/>
<dbReference type="GeneID" id="111116340"/>
<reference evidence="2" key="1">
    <citation type="submission" date="2025-08" db="UniProtKB">
        <authorList>
            <consortium name="RefSeq"/>
        </authorList>
    </citation>
    <scope>IDENTIFICATION</scope>
    <source>
        <tissue evidence="2">Whole sample</tissue>
    </source>
</reference>
<name>A0A8B8C5P9_CRAVI</name>
<dbReference type="Proteomes" id="UP000694844">
    <property type="component" value="Chromosome 10"/>
</dbReference>
<keyword evidence="1" id="KW-1185">Reference proteome</keyword>
<dbReference type="RefSeq" id="XP_022311032.1">
    <property type="nucleotide sequence ID" value="XM_022455324.1"/>
</dbReference>
<proteinExistence type="predicted"/>
<organism evidence="1 2">
    <name type="scientific">Crassostrea virginica</name>
    <name type="common">Eastern oyster</name>
    <dbReference type="NCBI Taxonomy" id="6565"/>
    <lineage>
        <taxon>Eukaryota</taxon>
        <taxon>Metazoa</taxon>
        <taxon>Spiralia</taxon>
        <taxon>Lophotrochozoa</taxon>
        <taxon>Mollusca</taxon>
        <taxon>Bivalvia</taxon>
        <taxon>Autobranchia</taxon>
        <taxon>Pteriomorphia</taxon>
        <taxon>Ostreida</taxon>
        <taxon>Ostreoidea</taxon>
        <taxon>Ostreidae</taxon>
        <taxon>Crassostrea</taxon>
    </lineage>
</organism>
<dbReference type="PANTHER" id="PTHR46704:SF1">
    <property type="entry name" value="TELOMERE LENGTH REGULATION PROTEIN TEL2 HOMOLOG"/>
    <property type="match status" value="1"/>
</dbReference>
<accession>A0A8B8C5P9</accession>
<gene>
    <name evidence="2" type="primary">LOC111116340</name>
</gene>